<dbReference type="Gene3D" id="3.30.70.100">
    <property type="match status" value="1"/>
</dbReference>
<dbReference type="SMART" id="SM01034">
    <property type="entry name" value="BLUF"/>
    <property type="match status" value="1"/>
</dbReference>
<sequence>MIRTIVYISNAVMLLEKKHLDELFYQCVQNNISNNVTGILIYKEGTFIQVLEGNDQDLNNLFKTIQQDKRHNNIMTVLDRMNTKRLFTKFRTGLSSLNNARQLNILETFLRNSKGSPHSQTILALLGPFLNKKNTSMNVIN</sequence>
<reference evidence="2 3" key="1">
    <citation type="submission" date="2019-08" db="EMBL/GenBank/DDBJ databases">
        <title>Genome of Aequorivita antarctica SW49 (type strain).</title>
        <authorList>
            <person name="Bowman J.P."/>
        </authorList>
    </citation>
    <scope>NUCLEOTIDE SEQUENCE [LARGE SCALE GENOMIC DNA]</scope>
    <source>
        <strain evidence="2 3">SW49</strain>
    </source>
</reference>
<name>A0A5C6Z316_9FLAO</name>
<dbReference type="Proteomes" id="UP000321497">
    <property type="component" value="Unassembled WGS sequence"/>
</dbReference>
<feature type="domain" description="BLUF" evidence="1">
    <location>
        <begin position="2"/>
        <end position="93"/>
    </location>
</feature>
<dbReference type="OrthoDB" id="1122028at2"/>
<proteinExistence type="predicted"/>
<keyword evidence="3" id="KW-1185">Reference proteome</keyword>
<dbReference type="InterPro" id="IPR007024">
    <property type="entry name" value="BLUF_domain"/>
</dbReference>
<evidence type="ECO:0000313" key="3">
    <source>
        <dbReference type="Proteomes" id="UP000321497"/>
    </source>
</evidence>
<dbReference type="GO" id="GO:0009882">
    <property type="term" value="F:blue light photoreceptor activity"/>
    <property type="evidence" value="ECO:0007669"/>
    <property type="project" value="InterPro"/>
</dbReference>
<organism evidence="2 3">
    <name type="scientific">Aequorivita antarctica</name>
    <dbReference type="NCBI Taxonomy" id="153266"/>
    <lineage>
        <taxon>Bacteria</taxon>
        <taxon>Pseudomonadati</taxon>
        <taxon>Bacteroidota</taxon>
        <taxon>Flavobacteriia</taxon>
        <taxon>Flavobacteriales</taxon>
        <taxon>Flavobacteriaceae</taxon>
        <taxon>Aequorivita</taxon>
    </lineage>
</organism>
<dbReference type="Pfam" id="PF04940">
    <property type="entry name" value="BLUF"/>
    <property type="match status" value="1"/>
</dbReference>
<evidence type="ECO:0000259" key="1">
    <source>
        <dbReference type="PROSITE" id="PS50925"/>
    </source>
</evidence>
<protein>
    <submittedName>
        <fullName evidence="2">BLUF domain-containing protein</fullName>
    </submittedName>
</protein>
<dbReference type="AlphaFoldDB" id="A0A5C6Z316"/>
<dbReference type="PROSITE" id="PS50925">
    <property type="entry name" value="BLUF"/>
    <property type="match status" value="1"/>
</dbReference>
<gene>
    <name evidence="2" type="ORF">ESU54_04095</name>
</gene>
<accession>A0A5C6Z316</accession>
<dbReference type="InterPro" id="IPR036046">
    <property type="entry name" value="Acylphosphatase-like_dom_sf"/>
</dbReference>
<dbReference type="GO" id="GO:0071949">
    <property type="term" value="F:FAD binding"/>
    <property type="evidence" value="ECO:0007669"/>
    <property type="project" value="InterPro"/>
</dbReference>
<evidence type="ECO:0000313" key="2">
    <source>
        <dbReference type="EMBL" id="TXD74439.1"/>
    </source>
</evidence>
<dbReference type="RefSeq" id="WP_111843869.1">
    <property type="nucleotide sequence ID" value="NZ_UEGI01000003.1"/>
</dbReference>
<comment type="caution">
    <text evidence="2">The sequence shown here is derived from an EMBL/GenBank/DDBJ whole genome shotgun (WGS) entry which is preliminary data.</text>
</comment>
<dbReference type="EMBL" id="VORT01000002">
    <property type="protein sequence ID" value="TXD74439.1"/>
    <property type="molecule type" value="Genomic_DNA"/>
</dbReference>
<dbReference type="SUPFAM" id="SSF54975">
    <property type="entry name" value="Acylphosphatase/BLUF domain-like"/>
    <property type="match status" value="1"/>
</dbReference>